<evidence type="ECO:0000256" key="2">
    <source>
        <dbReference type="ARBA" id="ARBA00005466"/>
    </source>
</evidence>
<keyword evidence="5" id="KW-0560">Oxidoreductase</keyword>
<dbReference type="InterPro" id="IPR050416">
    <property type="entry name" value="FAD-linked_Oxidoreductase"/>
</dbReference>
<evidence type="ECO:0000256" key="1">
    <source>
        <dbReference type="ARBA" id="ARBA00001974"/>
    </source>
</evidence>
<dbReference type="InterPro" id="IPR006094">
    <property type="entry name" value="Oxid_FAD_bind_N"/>
</dbReference>
<name>A0A917XK49_9ACTN</name>
<keyword evidence="4" id="KW-0274">FAD</keyword>
<comment type="cofactor">
    <cofactor evidence="1">
        <name>FAD</name>
        <dbReference type="ChEBI" id="CHEBI:57692"/>
    </cofactor>
</comment>
<dbReference type="AlphaFoldDB" id="A0A917XK49"/>
<dbReference type="InterPro" id="IPR012951">
    <property type="entry name" value="BBE"/>
</dbReference>
<comment type="caution">
    <text evidence="7">The sequence shown here is derived from an EMBL/GenBank/DDBJ whole genome shotgun (WGS) entry which is preliminary data.</text>
</comment>
<gene>
    <name evidence="7" type="ORF">GCM10011578_073570</name>
</gene>
<dbReference type="InterPro" id="IPR036318">
    <property type="entry name" value="FAD-bd_PCMH-like_sf"/>
</dbReference>
<reference evidence="7" key="2">
    <citation type="submission" date="2020-09" db="EMBL/GenBank/DDBJ databases">
        <authorList>
            <person name="Sun Q."/>
            <person name="Zhou Y."/>
        </authorList>
    </citation>
    <scope>NUCLEOTIDE SEQUENCE</scope>
    <source>
        <strain evidence="7">CGMCC 4.7110</strain>
    </source>
</reference>
<feature type="domain" description="FAD-binding PCMH-type" evidence="6">
    <location>
        <begin position="34"/>
        <end position="214"/>
    </location>
</feature>
<evidence type="ECO:0000259" key="6">
    <source>
        <dbReference type="PROSITE" id="PS51387"/>
    </source>
</evidence>
<evidence type="ECO:0000256" key="5">
    <source>
        <dbReference type="ARBA" id="ARBA00023002"/>
    </source>
</evidence>
<evidence type="ECO:0000313" key="8">
    <source>
        <dbReference type="Proteomes" id="UP000653411"/>
    </source>
</evidence>
<dbReference type="PANTHER" id="PTHR42973:SF39">
    <property type="entry name" value="FAD-BINDING PCMH-TYPE DOMAIN-CONTAINING PROTEIN"/>
    <property type="match status" value="1"/>
</dbReference>
<dbReference type="EMBL" id="BMML01000021">
    <property type="protein sequence ID" value="GGN33623.1"/>
    <property type="molecule type" value="Genomic_DNA"/>
</dbReference>
<organism evidence="7 8">
    <name type="scientific">Streptomyces fuscichromogenes</name>
    <dbReference type="NCBI Taxonomy" id="1324013"/>
    <lineage>
        <taxon>Bacteria</taxon>
        <taxon>Bacillati</taxon>
        <taxon>Actinomycetota</taxon>
        <taxon>Actinomycetes</taxon>
        <taxon>Kitasatosporales</taxon>
        <taxon>Streptomycetaceae</taxon>
        <taxon>Streptomyces</taxon>
    </lineage>
</organism>
<dbReference type="Gene3D" id="3.30.465.10">
    <property type="match status" value="1"/>
</dbReference>
<dbReference type="PANTHER" id="PTHR42973">
    <property type="entry name" value="BINDING OXIDOREDUCTASE, PUTATIVE (AFU_ORTHOLOGUE AFUA_1G17690)-RELATED"/>
    <property type="match status" value="1"/>
</dbReference>
<reference evidence="7" key="1">
    <citation type="journal article" date="2014" name="Int. J. Syst. Evol. Microbiol.">
        <title>Complete genome sequence of Corynebacterium casei LMG S-19264T (=DSM 44701T), isolated from a smear-ripened cheese.</title>
        <authorList>
            <consortium name="US DOE Joint Genome Institute (JGI-PGF)"/>
            <person name="Walter F."/>
            <person name="Albersmeier A."/>
            <person name="Kalinowski J."/>
            <person name="Ruckert C."/>
        </authorList>
    </citation>
    <scope>NUCLEOTIDE SEQUENCE</scope>
    <source>
        <strain evidence="7">CGMCC 4.7110</strain>
    </source>
</reference>
<dbReference type="GO" id="GO:0071949">
    <property type="term" value="F:FAD binding"/>
    <property type="evidence" value="ECO:0007669"/>
    <property type="project" value="InterPro"/>
</dbReference>
<proteinExistence type="inferred from homology"/>
<comment type="similarity">
    <text evidence="2">Belongs to the oxygen-dependent FAD-linked oxidoreductase family.</text>
</comment>
<keyword evidence="8" id="KW-1185">Reference proteome</keyword>
<dbReference type="Pfam" id="PF08031">
    <property type="entry name" value="BBE"/>
    <property type="match status" value="1"/>
</dbReference>
<dbReference type="Pfam" id="PF01565">
    <property type="entry name" value="FAD_binding_4"/>
    <property type="match status" value="1"/>
</dbReference>
<dbReference type="RefSeq" id="WP_189267221.1">
    <property type="nucleotide sequence ID" value="NZ_BMML01000021.1"/>
</dbReference>
<evidence type="ECO:0000256" key="3">
    <source>
        <dbReference type="ARBA" id="ARBA00022630"/>
    </source>
</evidence>
<dbReference type="InterPro" id="IPR016166">
    <property type="entry name" value="FAD-bd_PCMH"/>
</dbReference>
<dbReference type="SUPFAM" id="SSF56176">
    <property type="entry name" value="FAD-binding/transporter-associated domain-like"/>
    <property type="match status" value="1"/>
</dbReference>
<accession>A0A917XK49</accession>
<keyword evidence="3" id="KW-0285">Flavoprotein</keyword>
<evidence type="ECO:0000256" key="4">
    <source>
        <dbReference type="ARBA" id="ARBA00022827"/>
    </source>
</evidence>
<dbReference type="Gene3D" id="3.40.462.20">
    <property type="match status" value="1"/>
</dbReference>
<dbReference type="PROSITE" id="PS51387">
    <property type="entry name" value="FAD_PCMH"/>
    <property type="match status" value="1"/>
</dbReference>
<dbReference type="Proteomes" id="UP000653411">
    <property type="component" value="Unassembled WGS sequence"/>
</dbReference>
<dbReference type="InterPro" id="IPR016169">
    <property type="entry name" value="FAD-bd_PCMH_sub2"/>
</dbReference>
<sequence length="508" mass="55374">MNHGRRHRPPLGPVAIGTGDPRYADLVNGVNHRFTGTPEHIRVVGDAEQTVRAVQDAVDAGLRVAVRSGGHCLEDFVDGPDTRFLIDMSQMDTVYHDPVQGAFAVEPGIQLGALYRALYKGWNVTVPGGSCPTVAAGGHILGGGYGPLTRLHGCVVDYLHAVEVVVVDAAGTARRVVASRDDEGALGDLWWAHTGGGGGTFGVVTRYWLRARDAPAGAAPGTLLPRPPATVLDSLVTWSWQDMTGDRFRRLMRNHAEWHERNSAPDSRYAGLFSVLGVMHSASGVIVMSTQTDATVPDAEALLQGYVDALAEGTGPHPAHLVRRRPWLRSMLQPTLPDTVTGMRSKGKAAYLLKGYDDEQLDVLHRALTDADHGHPGAGVLFMSYGGRVAEVPAHATATAQRGAVMKAFYVDLWQDPAEDARHLAWIRELYRDVYARTGGVPVPDGQSDGTYINYPDTDLADPEWNKSPVPWHALYYKDNYPRLQRAKAHWDPRDVFRHALSVRLPEA</sequence>
<evidence type="ECO:0000313" key="7">
    <source>
        <dbReference type="EMBL" id="GGN33623.1"/>
    </source>
</evidence>
<protein>
    <submittedName>
        <fullName evidence="7">FAD-linked oxidase</fullName>
    </submittedName>
</protein>
<dbReference type="GO" id="GO:0016491">
    <property type="term" value="F:oxidoreductase activity"/>
    <property type="evidence" value="ECO:0007669"/>
    <property type="project" value="UniProtKB-KW"/>
</dbReference>